<organism evidence="2 3">
    <name type="scientific">Rhizophagus irregularis (strain DAOM 181602 / DAOM 197198 / MUCL 43194)</name>
    <name type="common">Arbuscular mycorrhizal fungus</name>
    <name type="synonym">Glomus intraradices</name>
    <dbReference type="NCBI Taxonomy" id="747089"/>
    <lineage>
        <taxon>Eukaryota</taxon>
        <taxon>Fungi</taxon>
        <taxon>Fungi incertae sedis</taxon>
        <taxon>Mucoromycota</taxon>
        <taxon>Glomeromycotina</taxon>
        <taxon>Glomeromycetes</taxon>
        <taxon>Glomerales</taxon>
        <taxon>Glomeraceae</taxon>
        <taxon>Rhizophagus</taxon>
    </lineage>
</organism>
<sequence length="71" mass="8095">SIAHALTSKALFFFFYFFFFSSDRDCCCCYCYCYCYCYYCCYGFGNDAGVVPYTYTSVDPLSAAGTALRNL</sequence>
<comment type="caution">
    <text evidence="2">The sequence shown here is derived from an EMBL/GenBank/DDBJ whole genome shotgun (WGS) entry which is preliminary data.</text>
</comment>
<dbReference type="Proteomes" id="UP000018888">
    <property type="component" value="Unassembled WGS sequence"/>
</dbReference>
<dbReference type="EMBL" id="AUPC02000359">
    <property type="protein sequence ID" value="POG61037.1"/>
    <property type="molecule type" value="Genomic_DNA"/>
</dbReference>
<dbReference type="AlphaFoldDB" id="A0A2P4P6Q7"/>
<reference evidence="2 3" key="1">
    <citation type="journal article" date="2013" name="Proc. Natl. Acad. Sci. U.S.A.">
        <title>Genome of an arbuscular mycorrhizal fungus provides insight into the oldest plant symbiosis.</title>
        <authorList>
            <person name="Tisserant E."/>
            <person name="Malbreil M."/>
            <person name="Kuo A."/>
            <person name="Kohler A."/>
            <person name="Symeonidi A."/>
            <person name="Balestrini R."/>
            <person name="Charron P."/>
            <person name="Duensing N."/>
            <person name="Frei Dit Frey N."/>
            <person name="Gianinazzi-Pearson V."/>
            <person name="Gilbert L.B."/>
            <person name="Handa Y."/>
            <person name="Herr J.R."/>
            <person name="Hijri M."/>
            <person name="Koul R."/>
            <person name="Kawaguchi M."/>
            <person name="Krajinski F."/>
            <person name="Lammers P.J."/>
            <person name="Masclaux F.G."/>
            <person name="Murat C."/>
            <person name="Morin E."/>
            <person name="Ndikumana S."/>
            <person name="Pagni M."/>
            <person name="Petitpierre D."/>
            <person name="Requena N."/>
            <person name="Rosikiewicz P."/>
            <person name="Riley R."/>
            <person name="Saito K."/>
            <person name="San Clemente H."/>
            <person name="Shapiro H."/>
            <person name="van Tuinen D."/>
            <person name="Becard G."/>
            <person name="Bonfante P."/>
            <person name="Paszkowski U."/>
            <person name="Shachar-Hill Y.Y."/>
            <person name="Tuskan G.A."/>
            <person name="Young P.W."/>
            <person name="Sanders I.R."/>
            <person name="Henrissat B."/>
            <person name="Rensing S.A."/>
            <person name="Grigoriev I.V."/>
            <person name="Corradi N."/>
            <person name="Roux C."/>
            <person name="Martin F."/>
        </authorList>
    </citation>
    <scope>NUCLEOTIDE SEQUENCE [LARGE SCALE GENOMIC DNA]</scope>
    <source>
        <strain evidence="2 3">DAOM 197198</strain>
    </source>
</reference>
<feature type="non-terminal residue" evidence="2">
    <location>
        <position position="71"/>
    </location>
</feature>
<keyword evidence="1" id="KW-0732">Signal</keyword>
<evidence type="ECO:0000313" key="3">
    <source>
        <dbReference type="Proteomes" id="UP000018888"/>
    </source>
</evidence>
<feature type="chain" id="PRO_5015177717" evidence="1">
    <location>
        <begin position="23"/>
        <end position="71"/>
    </location>
</feature>
<accession>A0A2P4P6Q7</accession>
<name>A0A2P4P6Q7_RHIID</name>
<feature type="non-terminal residue" evidence="2">
    <location>
        <position position="1"/>
    </location>
</feature>
<proteinExistence type="predicted"/>
<keyword evidence="3" id="KW-1185">Reference proteome</keyword>
<evidence type="ECO:0000256" key="1">
    <source>
        <dbReference type="SAM" id="SignalP"/>
    </source>
</evidence>
<gene>
    <name evidence="2" type="ORF">GLOIN_2v1707582</name>
</gene>
<reference evidence="2 3" key="2">
    <citation type="journal article" date="2018" name="New Phytol.">
        <title>High intraspecific genome diversity in the model arbuscular mycorrhizal symbiont Rhizophagus irregularis.</title>
        <authorList>
            <person name="Chen E.C.H."/>
            <person name="Morin E."/>
            <person name="Beaudet D."/>
            <person name="Noel J."/>
            <person name="Yildirir G."/>
            <person name="Ndikumana S."/>
            <person name="Charron P."/>
            <person name="St-Onge C."/>
            <person name="Giorgi J."/>
            <person name="Kruger M."/>
            <person name="Marton T."/>
            <person name="Ropars J."/>
            <person name="Grigoriev I.V."/>
            <person name="Hainaut M."/>
            <person name="Henrissat B."/>
            <person name="Roux C."/>
            <person name="Martin F."/>
            <person name="Corradi N."/>
        </authorList>
    </citation>
    <scope>NUCLEOTIDE SEQUENCE [LARGE SCALE GENOMIC DNA]</scope>
    <source>
        <strain evidence="2 3">DAOM 197198</strain>
    </source>
</reference>
<evidence type="ECO:0000313" key="2">
    <source>
        <dbReference type="EMBL" id="POG61037.1"/>
    </source>
</evidence>
<protein>
    <submittedName>
        <fullName evidence="2">Uncharacterized protein</fullName>
    </submittedName>
</protein>
<feature type="signal peptide" evidence="1">
    <location>
        <begin position="1"/>
        <end position="22"/>
    </location>
</feature>